<dbReference type="PROSITE" id="PS50157">
    <property type="entry name" value="ZINC_FINGER_C2H2_2"/>
    <property type="match status" value="1"/>
</dbReference>
<keyword evidence="1" id="KW-0863">Zinc-finger</keyword>
<feature type="compositionally biased region" description="Basic residues" evidence="2">
    <location>
        <begin position="15"/>
        <end position="31"/>
    </location>
</feature>
<feature type="compositionally biased region" description="Low complexity" evidence="2">
    <location>
        <begin position="705"/>
        <end position="714"/>
    </location>
</feature>
<feature type="region of interest" description="Disordered" evidence="2">
    <location>
        <begin position="1"/>
        <end position="48"/>
    </location>
</feature>
<dbReference type="Ensembl" id="ENSENLT00000017608.1">
    <property type="protein sequence ID" value="ENSENLP00000016988.1"/>
    <property type="gene ID" value="ENSENLG00000007822.1"/>
</dbReference>
<reference evidence="4" key="1">
    <citation type="submission" date="2021-04" db="EMBL/GenBank/DDBJ databases">
        <authorList>
            <consortium name="Wellcome Sanger Institute Data Sharing"/>
        </authorList>
    </citation>
    <scope>NUCLEOTIDE SEQUENCE [LARGE SCALE GENOMIC DNA]</scope>
</reference>
<feature type="compositionally biased region" description="Basic residues" evidence="2">
    <location>
        <begin position="499"/>
        <end position="516"/>
    </location>
</feature>
<dbReference type="RefSeq" id="XP_029377060.1">
    <property type="nucleotide sequence ID" value="XM_029521200.1"/>
</dbReference>
<dbReference type="RefSeq" id="XP_029377059.1">
    <property type="nucleotide sequence ID" value="XM_029521199.1"/>
</dbReference>
<evidence type="ECO:0000313" key="4">
    <source>
        <dbReference type="Ensembl" id="ENSENLP00000016988.1"/>
    </source>
</evidence>
<name>A0A665UBD6_ECHNA</name>
<organism evidence="4 5">
    <name type="scientific">Echeneis naucrates</name>
    <name type="common">Live sharksucker</name>
    <dbReference type="NCBI Taxonomy" id="173247"/>
    <lineage>
        <taxon>Eukaryota</taxon>
        <taxon>Metazoa</taxon>
        <taxon>Chordata</taxon>
        <taxon>Craniata</taxon>
        <taxon>Vertebrata</taxon>
        <taxon>Euteleostomi</taxon>
        <taxon>Actinopterygii</taxon>
        <taxon>Neopterygii</taxon>
        <taxon>Teleostei</taxon>
        <taxon>Neoteleostei</taxon>
        <taxon>Acanthomorphata</taxon>
        <taxon>Carangaria</taxon>
        <taxon>Carangiformes</taxon>
        <taxon>Echeneidae</taxon>
        <taxon>Echeneis</taxon>
    </lineage>
</organism>
<dbReference type="PROSITE" id="PS00028">
    <property type="entry name" value="ZINC_FINGER_C2H2_1"/>
    <property type="match status" value="1"/>
</dbReference>
<sequence>MDTSAAAAAGDSERRLKKKGRNGHKRLHLRKIAAQSPTMQRQDKRGPKKIAEKWECGKVWPLKKAQQRLRCRANDGGTALSFTCSQCRDDLEYAPKDLARHFEQKHRGSSPAFSCQDCAFNTHEFSSLQVHLLSHKDTFSSCAVCDDNVQRTWSEFSAHLSACHSQNGKYTCGTCHRFSTGDIRAFLEHTHGHNSGLEGASSDLFKDKNQLGPKTSTQALRCKHCGYKASQKWLIVKHVKAVHVCQNGNRRRKKKELHSIAVKPNDPIPKMKPRLTRSAVREMCWLTQDCLSLPGREFLDKYCHLPDPQTTLEETQQFLMKSVTGETGDQKWTKALKTVLSNVPQDVNNHLKSESGIVANSSDLTVLTVKNKITVAQCGAAYGKRLKRTPSSDKETTFSESSADNARGVVDLNGCQPDLNAPTETESKLHNNVLMLPRSEVSQCTQMQENRENQELKTGKEVEEDGKKLQEPMREEGVTISGELKLTNESTEQISVHKVPPKSKRQKRRRKRKAASKKMDKSFPGLPLKIVLKKNPVKGKQWVSQSSLSPVGGGPLGDCPGGPETTAQCLLTDVQQRKWTKAPKMDPSDPDEGAASVLQSKLGEGFDAVKPVGCKDVAENGPEVLDTSNCQEVQAEMEADQRRPSPRQPSGSAVDCRVSDSEKCSAADKVTPHRSCTRSPQPVLTPPGEVSLEDSGLPCPDAEGPADSSPELLSSSCLPVRRSQPASGLGWQPVPKTQERTLKLVAINSSQLVKRPAGDQPVVVLNHPDADIPEVARIMQVVNRYRGEVQKVMLSRKTLKALSATSSNVPETDGFGHSSVQERFILKMKLRRLSRKKYEVVGAVSPGRRKFRCWFCGRIFECQEMWMIHRQRHLMEWKRPNCENFNVAHTG</sequence>
<keyword evidence="5" id="KW-1185">Reference proteome</keyword>
<evidence type="ECO:0000259" key="3">
    <source>
        <dbReference type="PROSITE" id="PS50157"/>
    </source>
</evidence>
<dbReference type="OMA" id="KYSCEMC"/>
<proteinExistence type="predicted"/>
<feature type="region of interest" description="Disordered" evidence="2">
    <location>
        <begin position="484"/>
        <end position="520"/>
    </location>
</feature>
<evidence type="ECO:0000256" key="2">
    <source>
        <dbReference type="SAM" id="MobiDB-lite"/>
    </source>
</evidence>
<gene>
    <name evidence="4" type="primary">LOC115055416</name>
</gene>
<feature type="compositionally biased region" description="Basic and acidic residues" evidence="2">
    <location>
        <begin position="657"/>
        <end position="666"/>
    </location>
</feature>
<protein>
    <submittedName>
        <fullName evidence="4">Uncharacterized LOC115055416</fullName>
    </submittedName>
</protein>
<dbReference type="InterPro" id="IPR013087">
    <property type="entry name" value="Znf_C2H2_type"/>
</dbReference>
<dbReference type="SMART" id="SM00355">
    <property type="entry name" value="ZnF_C2H2"/>
    <property type="match status" value="5"/>
</dbReference>
<dbReference type="InParanoid" id="A0A665UBD6"/>
<feature type="region of interest" description="Disordered" evidence="2">
    <location>
        <begin position="635"/>
        <end position="714"/>
    </location>
</feature>
<dbReference type="Proteomes" id="UP000472264">
    <property type="component" value="Chromosome 15"/>
</dbReference>
<dbReference type="AlphaFoldDB" id="A0A665UBD6"/>
<accession>A0A665UBD6</accession>
<dbReference type="GO" id="GO:0008270">
    <property type="term" value="F:zinc ion binding"/>
    <property type="evidence" value="ECO:0007669"/>
    <property type="project" value="UniProtKB-KW"/>
</dbReference>
<feature type="region of interest" description="Disordered" evidence="2">
    <location>
        <begin position="578"/>
        <end position="599"/>
    </location>
</feature>
<feature type="domain" description="C2H2-type" evidence="3">
    <location>
        <begin position="851"/>
        <end position="878"/>
    </location>
</feature>
<feature type="region of interest" description="Disordered" evidence="2">
    <location>
        <begin position="388"/>
        <end position="409"/>
    </location>
</feature>
<keyword evidence="1" id="KW-0479">Metal-binding</keyword>
<dbReference type="GeneID" id="115055416"/>
<evidence type="ECO:0000256" key="1">
    <source>
        <dbReference type="PROSITE-ProRule" id="PRU00042"/>
    </source>
</evidence>
<dbReference type="Gene3D" id="3.30.160.60">
    <property type="entry name" value="Classic Zinc Finger"/>
    <property type="match status" value="1"/>
</dbReference>
<evidence type="ECO:0000313" key="5">
    <source>
        <dbReference type="Proteomes" id="UP000472264"/>
    </source>
</evidence>
<reference evidence="4" key="2">
    <citation type="submission" date="2025-08" db="UniProtKB">
        <authorList>
            <consortium name="Ensembl"/>
        </authorList>
    </citation>
    <scope>IDENTIFICATION</scope>
</reference>
<keyword evidence="1" id="KW-0862">Zinc</keyword>
<dbReference type="CTD" id="9849"/>
<dbReference type="OrthoDB" id="6778897at2759"/>
<reference evidence="4" key="3">
    <citation type="submission" date="2025-09" db="UniProtKB">
        <authorList>
            <consortium name="Ensembl"/>
        </authorList>
    </citation>
    <scope>IDENTIFICATION</scope>
</reference>